<evidence type="ECO:0000313" key="2">
    <source>
        <dbReference type="EMBL" id="EFI93907.1"/>
    </source>
</evidence>
<gene>
    <name evidence="2" type="ORF">SCHCODRAFT_237237</name>
</gene>
<dbReference type="Gene3D" id="3.80.10.10">
    <property type="entry name" value="Ribonuclease Inhibitor"/>
    <property type="match status" value="1"/>
</dbReference>
<feature type="transmembrane region" description="Helical" evidence="1">
    <location>
        <begin position="20"/>
        <end position="44"/>
    </location>
</feature>
<dbReference type="InParanoid" id="D8QET9"/>
<proteinExistence type="predicted"/>
<feature type="transmembrane region" description="Helical" evidence="1">
    <location>
        <begin position="221"/>
        <end position="250"/>
    </location>
</feature>
<dbReference type="KEGG" id="scm:SCHCO_02711678"/>
<organism evidence="3">
    <name type="scientific">Schizophyllum commune (strain H4-8 / FGSC 9210)</name>
    <name type="common">Split gill fungus</name>
    <dbReference type="NCBI Taxonomy" id="578458"/>
    <lineage>
        <taxon>Eukaryota</taxon>
        <taxon>Fungi</taxon>
        <taxon>Dikarya</taxon>
        <taxon>Basidiomycota</taxon>
        <taxon>Agaricomycotina</taxon>
        <taxon>Agaricomycetes</taxon>
        <taxon>Agaricomycetidae</taxon>
        <taxon>Agaricales</taxon>
        <taxon>Schizophyllaceae</taxon>
        <taxon>Schizophyllum</taxon>
    </lineage>
</organism>
<reference evidence="2 3" key="1">
    <citation type="journal article" date="2010" name="Nat. Biotechnol.">
        <title>Genome sequence of the model mushroom Schizophyllum commune.</title>
        <authorList>
            <person name="Ohm R.A."/>
            <person name="de Jong J.F."/>
            <person name="Lugones L.G."/>
            <person name="Aerts A."/>
            <person name="Kothe E."/>
            <person name="Stajich J.E."/>
            <person name="de Vries R.P."/>
            <person name="Record E."/>
            <person name="Levasseur A."/>
            <person name="Baker S.E."/>
            <person name="Bartholomew K.A."/>
            <person name="Coutinho P.M."/>
            <person name="Erdmann S."/>
            <person name="Fowler T.J."/>
            <person name="Gathman A.C."/>
            <person name="Lombard V."/>
            <person name="Henrissat B."/>
            <person name="Knabe N."/>
            <person name="Kuees U."/>
            <person name="Lilly W.W."/>
            <person name="Lindquist E."/>
            <person name="Lucas S."/>
            <person name="Magnuson J.K."/>
            <person name="Piumi F."/>
            <person name="Raudaskoski M."/>
            <person name="Salamov A."/>
            <person name="Schmutz J."/>
            <person name="Schwarze F.W.M.R."/>
            <person name="vanKuyk P.A."/>
            <person name="Horton J.S."/>
            <person name="Grigoriev I.V."/>
            <person name="Woesten H.A.B."/>
        </authorList>
    </citation>
    <scope>NUCLEOTIDE SEQUENCE [LARGE SCALE GENOMIC DNA]</scope>
    <source>
        <strain evidence="3">H4-8 / FGSC 9210</strain>
    </source>
</reference>
<dbReference type="Proteomes" id="UP000007431">
    <property type="component" value="Unassembled WGS sequence"/>
</dbReference>
<feature type="transmembrane region" description="Helical" evidence="1">
    <location>
        <begin position="116"/>
        <end position="136"/>
    </location>
</feature>
<protein>
    <submittedName>
        <fullName evidence="2">Uncharacterized protein</fullName>
    </submittedName>
</protein>
<dbReference type="GeneID" id="9590761"/>
<evidence type="ECO:0000313" key="3">
    <source>
        <dbReference type="Proteomes" id="UP000007431"/>
    </source>
</evidence>
<accession>D8QET9</accession>
<dbReference type="EMBL" id="GL377310">
    <property type="protein sequence ID" value="EFI93907.1"/>
    <property type="molecule type" value="Genomic_DNA"/>
</dbReference>
<name>D8QET9_SCHCM</name>
<dbReference type="AlphaFoldDB" id="D8QET9"/>
<evidence type="ECO:0000256" key="1">
    <source>
        <dbReference type="SAM" id="Phobius"/>
    </source>
</evidence>
<keyword evidence="3" id="KW-1185">Reference proteome</keyword>
<dbReference type="InterPro" id="IPR032675">
    <property type="entry name" value="LRR_dom_sf"/>
</dbReference>
<sequence length="835" mass="92944">MPPSLDFTSEPQGMEPHMKLAGLAVQSLMMGIFSALVFAMVCLLCRHATPQDPSNLQQPPDRRRLLASFIILALMVTGHWICLVIRAFQGFVWRTNGEHPAIYFAEVNDPAGSARFAFHGATIVVADLFVIGRLYVICDYCKSVVVAPLLCLAGLVVQRPDSQHACLSSSLEARALDFYYSDQCLLYGYDRLAHQTVPSGHRLQDQYAYNRFTNAHFSLRIIYAFAQSVVIVITESAVLYTSAVLIAQVAYEIDHIASYFLVDSIPTIAALTAVLVHARAVLTKARDVYSGCEWRSHGLESEMMEDRHRAARFDGLAIVCKQTSPRVCRIWHELATNICGKKAICCTFYASFPAMHGILSRRHCNKDDKNDDYHAPDYACLDLKVHSHNPSELCEPVFRSSDTVSRLAREGHDHAGTSCGPTMMAGNVCRQLQETLVPSKFTLFPALDELCIDSSMAYQWGIWEAASAMMDSLRLLRINTVSPATLVTFANLQDATICHADEAVWDILSTLPHLTNLITTIDHPFSSDQPAERAALFPKLTRLSVSFKGGYNVRALRAVLSSACTRLSSLRIYIFEPPDLFNEHGIALPSYVCSLCSHHLDKHILRSLDVAFSESCTGSDLRSMSFDSTIVPLLKFNALGKLCLALDSAHLRIESDRLARIMEDLPKLDYLSLEGCYIPVQGLQVLAKLPSPPQDIRVLVTDVDDIPGEETWNTLPSSAAELACLELNMREDDRERQRMDRCVAYARVLFPKAQRIHDYRCSPIYGYGPLDKPYATYSANGWQICLNQTTSRATLVARRTETASALRGVKTHLKCFGSLRCNTMPDVSAESIGRH</sequence>
<keyword evidence="1" id="KW-0472">Membrane</keyword>
<feature type="transmembrane region" description="Helical" evidence="1">
    <location>
        <begin position="65"/>
        <end position="88"/>
    </location>
</feature>
<keyword evidence="1" id="KW-0812">Transmembrane</keyword>
<dbReference type="VEuPathDB" id="FungiDB:SCHCODRAFT_02711678"/>
<dbReference type="OrthoDB" id="3250682at2759"/>
<dbReference type="HOGENOM" id="CLU_340142_0_0_1"/>
<dbReference type="SUPFAM" id="SSF52047">
    <property type="entry name" value="RNI-like"/>
    <property type="match status" value="1"/>
</dbReference>
<keyword evidence="1" id="KW-1133">Transmembrane helix</keyword>
<dbReference type="RefSeq" id="XP_003028810.1">
    <property type="nucleotide sequence ID" value="XM_003028764.1"/>
</dbReference>